<comment type="caution">
    <text evidence="3">The sequence shown here is derived from an EMBL/GenBank/DDBJ whole genome shotgun (WGS) entry which is preliminary data.</text>
</comment>
<dbReference type="RefSeq" id="WP_344095824.1">
    <property type="nucleotide sequence ID" value="NZ_BAAAHB010000095.1"/>
</dbReference>
<evidence type="ECO:0000313" key="4">
    <source>
        <dbReference type="Proteomes" id="UP001499895"/>
    </source>
</evidence>
<evidence type="ECO:0000313" key="3">
    <source>
        <dbReference type="EMBL" id="GAA0486879.1"/>
    </source>
</evidence>
<dbReference type="Pfam" id="PF01243">
    <property type="entry name" value="PNPOx_N"/>
    <property type="match status" value="1"/>
</dbReference>
<proteinExistence type="predicted"/>
<dbReference type="EMBL" id="BAAAHB010000095">
    <property type="protein sequence ID" value="GAA0486879.1"/>
    <property type="molecule type" value="Genomic_DNA"/>
</dbReference>
<name>A0ABP3KVJ0_9ACTN</name>
<organism evidence="3 4">
    <name type="scientific">Streptomyces stramineus</name>
    <dbReference type="NCBI Taxonomy" id="173861"/>
    <lineage>
        <taxon>Bacteria</taxon>
        <taxon>Bacillati</taxon>
        <taxon>Actinomycetota</taxon>
        <taxon>Actinomycetes</taxon>
        <taxon>Kitasatosporales</taxon>
        <taxon>Streptomycetaceae</taxon>
        <taxon>Streptomyces</taxon>
    </lineage>
</organism>
<sequence>MAEKEPRTALDERYSSERAAAVAWPDAVTRLARAEVYWLTTVRPDGRPHVTPLIGVWADGALHFCTGADERKAKNLRGNPHVALTTGCNSLAEGYDLVVEGDAVAVRDETRLRRLAAAWEAKYGSAWHFDVRDGAFVNPEAGAALVFEVAPRTAFGFGKGEPYSQTRWQFP</sequence>
<dbReference type="InterPro" id="IPR052019">
    <property type="entry name" value="F420H2_bilvrd_red/Heme_oxyg"/>
</dbReference>
<keyword evidence="1" id="KW-0560">Oxidoreductase</keyword>
<feature type="domain" description="Pyridoxamine 5'-phosphate oxidase N-terminal" evidence="2">
    <location>
        <begin position="28"/>
        <end position="153"/>
    </location>
</feature>
<dbReference type="PANTHER" id="PTHR35176">
    <property type="entry name" value="HEME OXYGENASE HI_0854-RELATED"/>
    <property type="match status" value="1"/>
</dbReference>
<dbReference type="InterPro" id="IPR012349">
    <property type="entry name" value="Split_barrel_FMN-bd"/>
</dbReference>
<keyword evidence="4" id="KW-1185">Reference proteome</keyword>
<accession>A0ABP3KVJ0</accession>
<dbReference type="PANTHER" id="PTHR35176:SF4">
    <property type="entry name" value="PYRIDOXAMINE 5'-PHOSPHATE OXIDASE-RELATED FMN-BINDING"/>
    <property type="match status" value="1"/>
</dbReference>
<evidence type="ECO:0000256" key="1">
    <source>
        <dbReference type="ARBA" id="ARBA00023002"/>
    </source>
</evidence>
<gene>
    <name evidence="3" type="ORF">GCM10009544_55270</name>
</gene>
<dbReference type="Gene3D" id="2.30.110.10">
    <property type="entry name" value="Electron Transport, Fmn-binding Protein, Chain A"/>
    <property type="match status" value="1"/>
</dbReference>
<dbReference type="InterPro" id="IPR011576">
    <property type="entry name" value="Pyridox_Oxase_N"/>
</dbReference>
<dbReference type="Proteomes" id="UP001499895">
    <property type="component" value="Unassembled WGS sequence"/>
</dbReference>
<reference evidence="4" key="1">
    <citation type="journal article" date="2019" name="Int. J. Syst. Evol. Microbiol.">
        <title>The Global Catalogue of Microorganisms (GCM) 10K type strain sequencing project: providing services to taxonomists for standard genome sequencing and annotation.</title>
        <authorList>
            <consortium name="The Broad Institute Genomics Platform"/>
            <consortium name="The Broad Institute Genome Sequencing Center for Infectious Disease"/>
            <person name="Wu L."/>
            <person name="Ma J."/>
        </authorList>
    </citation>
    <scope>NUCLEOTIDE SEQUENCE [LARGE SCALE GENOMIC DNA]</scope>
    <source>
        <strain evidence="4">JCM 10649</strain>
    </source>
</reference>
<dbReference type="SUPFAM" id="SSF50475">
    <property type="entry name" value="FMN-binding split barrel"/>
    <property type="match status" value="1"/>
</dbReference>
<evidence type="ECO:0000259" key="2">
    <source>
        <dbReference type="Pfam" id="PF01243"/>
    </source>
</evidence>
<protein>
    <submittedName>
        <fullName evidence="3">Pyridoxamine 5'-phosphate oxidase family protein</fullName>
    </submittedName>
</protein>